<sequence>MTKPDKLELQSADVTRKNIEALAALFPHIVTEGLDDYGNLVHQVNFEALRQELSDYVVEGKEVYQIDWPGKLAAEFASNAPIEKTLRPNLADSVDFDTTKNLFIEGDNLEALKLLQESYLGKVRLIYIDPPYNTGGDLVYRDDFSSSTQEFLWKSRQVNEVGEKLVSNTEANGRFHSDWLSMIYPRLRLAKRFLASDGVILVSIDDAEQASLRRLMDEVFGEQNFIAQLVWEKGRKNDAKFFSVGHEYLVVYAKSKSSLREQNTSWREEKPGAREVWDEYLLLREAHGADDGAVEQALTEWYKGLPKSHPAKKLARTRHIDANGPWRDDNISWPGGGGPRYDVIHPVTGQPCAVPEAGWRYGEDEMKRRIALGLIVFRDDHTQPPFRKSHLRPIAGEVDDVDDEGGEDTGLAVQVRGSYFYKQSQVSVRHLRNLMGAQVFNNPKDHEVLSRLFEYVLGGKGGVVMDFFAGSATTAEAVFDLCARTGLNCPVILVQLPELLEDNLKSATGSAKTTIQNAIKLLQELDKPLNIAELTKIRIQRAGAQVLADRKPSEWNGDIGFRAFTIDTSNFTDITTTPDAADQETLLDLVESVKTDRSGLDVLFEVMIAWGLNLAAPINIETLEGREVYSVEDGALLACFDDRLDEALIRALALRAAADTTQKVVFKDTGFASDDAAINAHQVFEQLSPDTTVKVI</sequence>
<evidence type="ECO:0000256" key="2">
    <source>
        <dbReference type="ARBA" id="ARBA00022603"/>
    </source>
</evidence>
<keyword evidence="7" id="KW-1185">Reference proteome</keyword>
<dbReference type="InterPro" id="IPR002295">
    <property type="entry name" value="N4/N6-MTase_EcoPI_Mod-like"/>
</dbReference>
<reference evidence="6 7" key="1">
    <citation type="submission" date="2023-10" db="EMBL/GenBank/DDBJ databases">
        <title>Y20.</title>
        <authorList>
            <person name="Zhang G."/>
            <person name="Ding Y."/>
        </authorList>
    </citation>
    <scope>NUCLEOTIDE SEQUENCE [LARGE SCALE GENOMIC DNA]</scope>
    <source>
        <strain evidence="6 7">Y20</strain>
    </source>
</reference>
<dbReference type="EMBL" id="CP137080">
    <property type="protein sequence ID" value="WOQ70738.1"/>
    <property type="molecule type" value="Genomic_DNA"/>
</dbReference>
<dbReference type="PROSITE" id="PS00092">
    <property type="entry name" value="N6_MTASE"/>
    <property type="match status" value="1"/>
</dbReference>
<dbReference type="REBASE" id="772715">
    <property type="entry name" value="M.MspY20ORF5985P"/>
</dbReference>
<dbReference type="RefSeq" id="WP_330171806.1">
    <property type="nucleotide sequence ID" value="NZ_CP137080.1"/>
</dbReference>
<dbReference type="GO" id="GO:0003677">
    <property type="term" value="F:DNA binding"/>
    <property type="evidence" value="ECO:0007669"/>
    <property type="project" value="InterPro"/>
</dbReference>
<dbReference type="Proteomes" id="UP001329313">
    <property type="component" value="Chromosome"/>
</dbReference>
<comment type="similarity">
    <text evidence="1">Belongs to the N(4)/N(6)-methyltransferase family.</text>
</comment>
<dbReference type="Gene3D" id="3.40.50.150">
    <property type="entry name" value="Vaccinia Virus protein VP39"/>
    <property type="match status" value="1"/>
</dbReference>
<dbReference type="GO" id="GO:0032259">
    <property type="term" value="P:methylation"/>
    <property type="evidence" value="ECO:0007669"/>
    <property type="project" value="UniProtKB-KW"/>
</dbReference>
<evidence type="ECO:0000313" key="7">
    <source>
        <dbReference type="Proteomes" id="UP001329313"/>
    </source>
</evidence>
<dbReference type="EC" id="2.1.1.-" evidence="6"/>
<dbReference type="InterPro" id="IPR029063">
    <property type="entry name" value="SAM-dependent_MTases_sf"/>
</dbReference>
<protein>
    <submittedName>
        <fullName evidence="6">Site-specific DNA-methyltransferase</fullName>
        <ecNumber evidence="6">2.1.1.-</ecNumber>
    </submittedName>
</protein>
<proteinExistence type="inferred from homology"/>
<evidence type="ECO:0000256" key="3">
    <source>
        <dbReference type="ARBA" id="ARBA00022679"/>
    </source>
</evidence>
<evidence type="ECO:0000259" key="5">
    <source>
        <dbReference type="Pfam" id="PF01555"/>
    </source>
</evidence>
<organism evidence="6 7">
    <name type="scientific">Microbacterium limosum</name>
    <dbReference type="NCBI Taxonomy" id="3079935"/>
    <lineage>
        <taxon>Bacteria</taxon>
        <taxon>Bacillati</taxon>
        <taxon>Actinomycetota</taxon>
        <taxon>Actinomycetes</taxon>
        <taxon>Micrococcales</taxon>
        <taxon>Microbacteriaceae</taxon>
        <taxon>Microbacterium</taxon>
    </lineage>
</organism>
<dbReference type="GO" id="GO:0008170">
    <property type="term" value="F:N-methyltransferase activity"/>
    <property type="evidence" value="ECO:0007669"/>
    <property type="project" value="InterPro"/>
</dbReference>
<accession>A0AAU0ML65</accession>
<dbReference type="PRINTS" id="PR00506">
    <property type="entry name" value="D21N6MTFRASE"/>
</dbReference>
<dbReference type="KEGG" id="mliy:RYJ27_05985"/>
<dbReference type="InterPro" id="IPR002941">
    <property type="entry name" value="DNA_methylase_N4/N6"/>
</dbReference>
<evidence type="ECO:0000256" key="4">
    <source>
        <dbReference type="ARBA" id="ARBA00022691"/>
    </source>
</evidence>
<gene>
    <name evidence="6" type="ORF">RYJ27_05985</name>
</gene>
<dbReference type="Pfam" id="PF01555">
    <property type="entry name" value="N6_N4_Mtase"/>
    <property type="match status" value="1"/>
</dbReference>
<dbReference type="SUPFAM" id="SSF53335">
    <property type="entry name" value="S-adenosyl-L-methionine-dependent methyltransferases"/>
    <property type="match status" value="1"/>
</dbReference>
<dbReference type="PIRSF" id="PIRSF015855">
    <property type="entry name" value="TypeIII_Mtase_mKpnI"/>
    <property type="match status" value="1"/>
</dbReference>
<feature type="domain" description="DNA methylase N-4/N-6" evidence="5">
    <location>
        <begin position="123"/>
        <end position="478"/>
    </location>
</feature>
<keyword evidence="4" id="KW-0949">S-adenosyl-L-methionine</keyword>
<keyword evidence="3 6" id="KW-0808">Transferase</keyword>
<dbReference type="InterPro" id="IPR002052">
    <property type="entry name" value="DNA_methylase_N6_adenine_CS"/>
</dbReference>
<evidence type="ECO:0000313" key="6">
    <source>
        <dbReference type="EMBL" id="WOQ70738.1"/>
    </source>
</evidence>
<dbReference type="AlphaFoldDB" id="A0AAU0ML65"/>
<name>A0AAU0ML65_9MICO</name>
<keyword evidence="2 6" id="KW-0489">Methyltransferase</keyword>
<evidence type="ECO:0000256" key="1">
    <source>
        <dbReference type="ARBA" id="ARBA00006594"/>
    </source>
</evidence>